<sequence>MAEIKEHIDKKKETDEFLAYKISRIFTSKIEIKELENFKILLKENQIGLNIGLYLNVNEETSFIKFDIITKFIDKNSNNVFIDHIGSTQFQIKTDRRLIVDDNEIDLPSNIFLELFSLSYTHSRALLATELNPSIYKNEFFIPVLGTDELKIFVEKSKKIRSKK</sequence>
<organism evidence="1 2">
    <name type="scientific">Epilithonimonas hominis</name>
    <dbReference type="NCBI Taxonomy" id="420404"/>
    <lineage>
        <taxon>Bacteria</taxon>
        <taxon>Pseudomonadati</taxon>
        <taxon>Bacteroidota</taxon>
        <taxon>Flavobacteriia</taxon>
        <taxon>Flavobacteriales</taxon>
        <taxon>Weeksellaceae</taxon>
        <taxon>Chryseobacterium group</taxon>
        <taxon>Epilithonimonas</taxon>
    </lineage>
</organism>
<protein>
    <recommendedName>
        <fullName evidence="3">Preprotein translocase subunit SecB</fullName>
    </recommendedName>
</protein>
<name>A0A1H6M663_9FLAO</name>
<dbReference type="RefSeq" id="WP_089771094.1">
    <property type="nucleotide sequence ID" value="NZ_FNWX01000071.1"/>
</dbReference>
<dbReference type="STRING" id="420404.SAMN05421793_17110"/>
<dbReference type="AlphaFoldDB" id="A0A1H6M663"/>
<proteinExistence type="predicted"/>
<dbReference type="Proteomes" id="UP000198555">
    <property type="component" value="Unassembled WGS sequence"/>
</dbReference>
<evidence type="ECO:0000313" key="2">
    <source>
        <dbReference type="Proteomes" id="UP000198555"/>
    </source>
</evidence>
<dbReference type="EMBL" id="FNWX01000071">
    <property type="protein sequence ID" value="SEH96831.1"/>
    <property type="molecule type" value="Genomic_DNA"/>
</dbReference>
<gene>
    <name evidence="1" type="ORF">SAMN05421793_17110</name>
</gene>
<evidence type="ECO:0000313" key="1">
    <source>
        <dbReference type="EMBL" id="SEH96831.1"/>
    </source>
</evidence>
<accession>A0A1H6M663</accession>
<evidence type="ECO:0008006" key="3">
    <source>
        <dbReference type="Google" id="ProtNLM"/>
    </source>
</evidence>
<reference evidence="2" key="1">
    <citation type="submission" date="2016-10" db="EMBL/GenBank/DDBJ databases">
        <authorList>
            <person name="Varghese N."/>
            <person name="Submissions S."/>
        </authorList>
    </citation>
    <scope>NUCLEOTIDE SEQUENCE [LARGE SCALE GENOMIC DNA]</scope>
    <source>
        <strain evidence="2">DSM 19326</strain>
    </source>
</reference>
<keyword evidence="2" id="KW-1185">Reference proteome</keyword>